<dbReference type="CDD" id="cd22751">
    <property type="entry name" value="OTU_plant_OTU9-like"/>
    <property type="match status" value="1"/>
</dbReference>
<dbReference type="Proteomes" id="UP001190926">
    <property type="component" value="Unassembled WGS sequence"/>
</dbReference>
<dbReference type="GO" id="GO:0004843">
    <property type="term" value="F:cysteine-type deubiquitinase activity"/>
    <property type="evidence" value="ECO:0007669"/>
    <property type="project" value="UniProtKB-EC"/>
</dbReference>
<dbReference type="Gene3D" id="3.90.70.80">
    <property type="match status" value="1"/>
</dbReference>
<accession>A0AAD4JQT3</accession>
<evidence type="ECO:0000256" key="1">
    <source>
        <dbReference type="ARBA" id="ARBA00000707"/>
    </source>
</evidence>
<dbReference type="Pfam" id="PF02338">
    <property type="entry name" value="OTU"/>
    <property type="match status" value="1"/>
</dbReference>
<evidence type="ECO:0000256" key="5">
    <source>
        <dbReference type="ARBA" id="ARBA00022801"/>
    </source>
</evidence>
<evidence type="ECO:0000313" key="8">
    <source>
        <dbReference type="Proteomes" id="UP001190926"/>
    </source>
</evidence>
<sequence length="360" mass="41638">MGACVIACDELDLCIYFEELEKWKFGINNEHLQIIYENMTVYQQDHDVRWGLHLIDVCSLSNGYPETVTCYEKDMSWTESVTEGFCNQAPSFGENDEVIAHMPQEEFSRFPPAYSSGFSSTANHHQEESIVALDWPCNSEWHSNSGHQTGELSHENNYQDRMPEIEDESVFYDDVGKRLNQMVPVPHVPKINGEIPSADEATSDHERLLNRLQLYDLVELKILGDGNCQFRSLSDQIYRTSEHHKFVREQIVDQLKSQAELYANYVPMAYDDYLKKMSKSGEWGDHVTLQAAADCYGVRIIVITSFKDTCYIEILPQFEKSNRIILLSFWAEVHYNSIYPSGESLTPVEGGQKKKRWWWT</sequence>
<dbReference type="FunFam" id="3.90.70.80:FF:000001">
    <property type="entry name" value="OTU domain-containing protein"/>
    <property type="match status" value="1"/>
</dbReference>
<organism evidence="7 8">
    <name type="scientific">Perilla frutescens var. hirtella</name>
    <name type="common">Perilla citriodora</name>
    <name type="synonym">Perilla setoyensis</name>
    <dbReference type="NCBI Taxonomy" id="608512"/>
    <lineage>
        <taxon>Eukaryota</taxon>
        <taxon>Viridiplantae</taxon>
        <taxon>Streptophyta</taxon>
        <taxon>Embryophyta</taxon>
        <taxon>Tracheophyta</taxon>
        <taxon>Spermatophyta</taxon>
        <taxon>Magnoliopsida</taxon>
        <taxon>eudicotyledons</taxon>
        <taxon>Gunneridae</taxon>
        <taxon>Pentapetalae</taxon>
        <taxon>asterids</taxon>
        <taxon>lamiids</taxon>
        <taxon>Lamiales</taxon>
        <taxon>Lamiaceae</taxon>
        <taxon>Nepetoideae</taxon>
        <taxon>Elsholtzieae</taxon>
        <taxon>Perilla</taxon>
    </lineage>
</organism>
<comment type="similarity">
    <text evidence="2">Belongs to the peptidase C85 family.</text>
</comment>
<dbReference type="EMBL" id="SDAM02000001">
    <property type="protein sequence ID" value="KAH6838258.1"/>
    <property type="molecule type" value="Genomic_DNA"/>
</dbReference>
<evidence type="ECO:0000256" key="2">
    <source>
        <dbReference type="ARBA" id="ARBA00010407"/>
    </source>
</evidence>
<proteinExistence type="inferred from homology"/>
<name>A0AAD4JQT3_PERFH</name>
<dbReference type="InterPro" id="IPR050704">
    <property type="entry name" value="Peptidase_C85-like"/>
</dbReference>
<dbReference type="PROSITE" id="PS50802">
    <property type="entry name" value="OTU"/>
    <property type="match status" value="1"/>
</dbReference>
<dbReference type="InterPro" id="IPR003323">
    <property type="entry name" value="OTU_dom"/>
</dbReference>
<keyword evidence="4" id="KW-0833">Ubl conjugation pathway</keyword>
<gene>
    <name evidence="7" type="ORF">C2S53_018402</name>
</gene>
<feature type="domain" description="OTU" evidence="6">
    <location>
        <begin position="217"/>
        <end position="341"/>
    </location>
</feature>
<reference evidence="7 8" key="1">
    <citation type="journal article" date="2021" name="Nat. Commun.">
        <title>Incipient diploidization of the medicinal plant Perilla within 10,000 years.</title>
        <authorList>
            <person name="Zhang Y."/>
            <person name="Shen Q."/>
            <person name="Leng L."/>
            <person name="Zhang D."/>
            <person name="Chen S."/>
            <person name="Shi Y."/>
            <person name="Ning Z."/>
            <person name="Chen S."/>
        </authorList>
    </citation>
    <scope>NUCLEOTIDE SEQUENCE [LARGE SCALE GENOMIC DNA]</scope>
    <source>
        <strain evidence="8">cv. PC099</strain>
    </source>
</reference>
<evidence type="ECO:0000256" key="3">
    <source>
        <dbReference type="ARBA" id="ARBA00012759"/>
    </source>
</evidence>
<evidence type="ECO:0000313" key="7">
    <source>
        <dbReference type="EMBL" id="KAH6838258.1"/>
    </source>
</evidence>
<dbReference type="PANTHER" id="PTHR12419">
    <property type="entry name" value="OTU DOMAIN CONTAINING PROTEIN"/>
    <property type="match status" value="1"/>
</dbReference>
<dbReference type="EC" id="3.4.19.12" evidence="3"/>
<keyword evidence="5" id="KW-0378">Hydrolase</keyword>
<evidence type="ECO:0000256" key="4">
    <source>
        <dbReference type="ARBA" id="ARBA00022786"/>
    </source>
</evidence>
<protein>
    <recommendedName>
        <fullName evidence="3">ubiquitinyl hydrolase 1</fullName>
        <ecNumber evidence="3">3.4.19.12</ecNumber>
    </recommendedName>
</protein>
<comment type="catalytic activity">
    <reaction evidence="1">
        <text>Thiol-dependent hydrolysis of ester, thioester, amide, peptide and isopeptide bonds formed by the C-terminal Gly of ubiquitin (a 76-residue protein attached to proteins as an intracellular targeting signal).</text>
        <dbReference type="EC" id="3.4.19.12"/>
    </reaction>
</comment>
<dbReference type="PANTHER" id="PTHR12419:SF90">
    <property type="entry name" value="OS02G0819500 PROTEIN"/>
    <property type="match status" value="1"/>
</dbReference>
<dbReference type="AlphaFoldDB" id="A0AAD4JQT3"/>
<evidence type="ECO:0000259" key="6">
    <source>
        <dbReference type="PROSITE" id="PS50802"/>
    </source>
</evidence>
<keyword evidence="8" id="KW-1185">Reference proteome</keyword>
<dbReference type="SUPFAM" id="SSF54001">
    <property type="entry name" value="Cysteine proteinases"/>
    <property type="match status" value="1"/>
</dbReference>
<comment type="caution">
    <text evidence="7">The sequence shown here is derived from an EMBL/GenBank/DDBJ whole genome shotgun (WGS) entry which is preliminary data.</text>
</comment>
<dbReference type="InterPro" id="IPR038765">
    <property type="entry name" value="Papain-like_cys_pep_sf"/>
</dbReference>
<dbReference type="GO" id="GO:0016579">
    <property type="term" value="P:protein deubiquitination"/>
    <property type="evidence" value="ECO:0007669"/>
    <property type="project" value="TreeGrafter"/>
</dbReference>